<keyword evidence="3" id="KW-1185">Reference proteome</keyword>
<feature type="transmembrane region" description="Helical" evidence="1">
    <location>
        <begin position="695"/>
        <end position="713"/>
    </location>
</feature>
<dbReference type="EMBL" id="QPIJ01000074">
    <property type="protein sequence ID" value="RCV86086.1"/>
    <property type="molecule type" value="Genomic_DNA"/>
</dbReference>
<dbReference type="OrthoDB" id="2489132at2"/>
<protein>
    <submittedName>
        <fullName evidence="2">Uncharacterized protein</fullName>
    </submittedName>
</protein>
<proteinExistence type="predicted"/>
<evidence type="ECO:0000256" key="1">
    <source>
        <dbReference type="SAM" id="Phobius"/>
    </source>
</evidence>
<dbReference type="Pfam" id="PF22673">
    <property type="entry name" value="MCP-like_PDC_1"/>
    <property type="match status" value="1"/>
</dbReference>
<accession>A0A368TP65</accession>
<feature type="transmembrane region" description="Helical" evidence="1">
    <location>
        <begin position="653"/>
        <end position="675"/>
    </location>
</feature>
<reference evidence="2 3" key="1">
    <citation type="submission" date="2018-07" db="EMBL/GenBank/DDBJ databases">
        <title>Halomonas rutogse sp. nov., isolated from Lake TangqianCo on Tibetan Plateau.</title>
        <authorList>
            <person name="Lu H."/>
            <person name="Xing P."/>
            <person name="Wu Q."/>
        </authorList>
    </citation>
    <scope>NUCLEOTIDE SEQUENCE [LARGE SCALE GENOMIC DNA]</scope>
    <source>
        <strain evidence="2 3">TQ8S</strain>
    </source>
</reference>
<evidence type="ECO:0000313" key="3">
    <source>
        <dbReference type="Proteomes" id="UP000253204"/>
    </source>
</evidence>
<dbReference type="Proteomes" id="UP000253204">
    <property type="component" value="Unassembled WGS sequence"/>
</dbReference>
<evidence type="ECO:0000313" key="2">
    <source>
        <dbReference type="EMBL" id="RCV86086.1"/>
    </source>
</evidence>
<dbReference type="AlphaFoldDB" id="A0A368TP65"/>
<keyword evidence="1" id="KW-0812">Transmembrane</keyword>
<sequence>MIPPPGPSRIVFGIALSMALISFAIAAGLLWIDRSAREETTETWLERIQQDTTAAAESLDRNLRNMSELGDELAAELSSGELSVEAVDARLKSLVNEHPYIFGAGVMFRPFAYDPNQRLYSRYLVRRDDAYQMLQIEDFYDYSQPEHEWFQQGIEQSGWIEPFYGEASQAMLALYCTPFSLPERQSTQQDTSNDGTVCIDYSIEDVWNLVGALDLGQTGYAIAMTDQGTLVAHPRREYVRQGQSLFDLAETQQDSDLRRLAEQAGAQRSGVLTHSNSLTGQFSWIFYAPIPAANWSLAVVAFRDEIPLAISEHKRRRIGITILLIIGGIGLMGLAASYQLGSKPILWSASIGITLLFLFGIINIWQIEFSEANRDPPEAVMLVDSAGVESYLSDYEKAAQQQPFSTPIKIPTGVFVQAINFDTPHDPVVSGFVWQRYRVPEHDDLSRGIFFPDAVPDYDIREELYRFREGDTEVVGWFFKTTLHQPFDYSGFPIDVKTVRLRIWHPSMERNVILVPEFDAYRLIHPTSRPGMETDFHLPGWKVQRSFFAYRFHDYRSDFGIRGSAMSGKFPELTYNVTLLRNITDAFVSNQIPLFVAAFMLFAMLIIDTRKQNQASLYGFTTSKVLGTAAAIFFIILLAHIDIRRRYVAEQIMYLEYFYFITYFSILAISFNAFMLTATSHNHFFHYRDNLIPKLLFWPLLHGAFFVVTVYVFL</sequence>
<organism evidence="2 3">
    <name type="scientific">Vreelandella rituensis</name>
    <dbReference type="NCBI Taxonomy" id="2282306"/>
    <lineage>
        <taxon>Bacteria</taxon>
        <taxon>Pseudomonadati</taxon>
        <taxon>Pseudomonadota</taxon>
        <taxon>Gammaproteobacteria</taxon>
        <taxon>Oceanospirillales</taxon>
        <taxon>Halomonadaceae</taxon>
        <taxon>Vreelandella</taxon>
    </lineage>
</organism>
<feature type="transmembrane region" description="Helical" evidence="1">
    <location>
        <begin position="12"/>
        <end position="32"/>
    </location>
</feature>
<keyword evidence="1" id="KW-1133">Transmembrane helix</keyword>
<name>A0A368TP65_9GAMM</name>
<dbReference type="Gene3D" id="3.30.450.20">
    <property type="entry name" value="PAS domain"/>
    <property type="match status" value="2"/>
</dbReference>
<feature type="transmembrane region" description="Helical" evidence="1">
    <location>
        <begin position="619"/>
        <end position="641"/>
    </location>
</feature>
<feature type="transmembrane region" description="Helical" evidence="1">
    <location>
        <begin position="318"/>
        <end position="339"/>
    </location>
</feature>
<feature type="transmembrane region" description="Helical" evidence="1">
    <location>
        <begin position="345"/>
        <end position="365"/>
    </location>
</feature>
<keyword evidence="1" id="KW-0472">Membrane</keyword>
<gene>
    <name evidence="2" type="ORF">DU506_19125</name>
</gene>
<dbReference type="CDD" id="cd12912">
    <property type="entry name" value="PDC2_MCP_like"/>
    <property type="match status" value="1"/>
</dbReference>
<dbReference type="RefSeq" id="WP_114488464.1">
    <property type="nucleotide sequence ID" value="NZ_CBCSHM010000076.1"/>
</dbReference>
<dbReference type="CDD" id="cd12913">
    <property type="entry name" value="PDC1_MCP_like"/>
    <property type="match status" value="1"/>
</dbReference>
<feature type="transmembrane region" description="Helical" evidence="1">
    <location>
        <begin position="587"/>
        <end position="607"/>
    </location>
</feature>
<comment type="caution">
    <text evidence="2">The sequence shown here is derived from an EMBL/GenBank/DDBJ whole genome shotgun (WGS) entry which is preliminary data.</text>
</comment>